<feature type="non-terminal residue" evidence="2">
    <location>
        <position position="203"/>
    </location>
</feature>
<dbReference type="InterPro" id="IPR011010">
    <property type="entry name" value="DNA_brk_join_enz"/>
</dbReference>
<dbReference type="AlphaFoldDB" id="A0A6J4NKF9"/>
<dbReference type="SUPFAM" id="SSF56349">
    <property type="entry name" value="DNA breaking-rejoining enzymes"/>
    <property type="match status" value="1"/>
</dbReference>
<name>A0A6J4NKF9_9ACTN</name>
<keyword evidence="1" id="KW-0238">DNA-binding</keyword>
<protein>
    <recommendedName>
        <fullName evidence="3">Core-binding (CB) domain-containing protein</fullName>
    </recommendedName>
</protein>
<evidence type="ECO:0000313" key="2">
    <source>
        <dbReference type="EMBL" id="CAA9387705.1"/>
    </source>
</evidence>
<gene>
    <name evidence="2" type="ORF">AVDCRST_MAG35-213</name>
</gene>
<dbReference type="GO" id="GO:0003677">
    <property type="term" value="F:DNA binding"/>
    <property type="evidence" value="ECO:0007669"/>
    <property type="project" value="UniProtKB-KW"/>
</dbReference>
<dbReference type="EMBL" id="CADCUY010000043">
    <property type="protein sequence ID" value="CAA9387705.1"/>
    <property type="molecule type" value="Genomic_DNA"/>
</dbReference>
<sequence>MASIQARSRAAGTVYRVMFRVAGEQRSESFVDEGGALEFQALVDRIGGARAVAVRTARAARTDAQVPLLKQWLEAHVRLATHLEVGTKSEYRRLAARTWLPRLGELPLDAINRDDVREWMTWQLGAATSKGATLSATSIKNAQGLLSTVLTAAVEAGHVPTNVARGVALPRSSKTEDHVLLTRDELGTLLRAVDDHWRPLVLL</sequence>
<evidence type="ECO:0000256" key="1">
    <source>
        <dbReference type="ARBA" id="ARBA00023125"/>
    </source>
</evidence>
<dbReference type="Gene3D" id="1.10.150.130">
    <property type="match status" value="1"/>
</dbReference>
<accession>A0A6J4NKF9</accession>
<dbReference type="InterPro" id="IPR010998">
    <property type="entry name" value="Integrase_recombinase_N"/>
</dbReference>
<evidence type="ECO:0008006" key="3">
    <source>
        <dbReference type="Google" id="ProtNLM"/>
    </source>
</evidence>
<reference evidence="2" key="1">
    <citation type="submission" date="2020-02" db="EMBL/GenBank/DDBJ databases">
        <authorList>
            <person name="Meier V. D."/>
        </authorList>
    </citation>
    <scope>NUCLEOTIDE SEQUENCE</scope>
    <source>
        <strain evidence="2">AVDCRST_MAG35</strain>
    </source>
</reference>
<organism evidence="2">
    <name type="scientific">uncultured Quadrisphaera sp</name>
    <dbReference type="NCBI Taxonomy" id="904978"/>
    <lineage>
        <taxon>Bacteria</taxon>
        <taxon>Bacillati</taxon>
        <taxon>Actinomycetota</taxon>
        <taxon>Actinomycetes</taxon>
        <taxon>Kineosporiales</taxon>
        <taxon>Kineosporiaceae</taxon>
        <taxon>Quadrisphaera</taxon>
        <taxon>environmental samples</taxon>
    </lineage>
</organism>
<proteinExistence type="predicted"/>